<dbReference type="EMBL" id="FXTE01000016">
    <property type="protein sequence ID" value="SMO90464.1"/>
    <property type="molecule type" value="Genomic_DNA"/>
</dbReference>
<accession>A0A521F2Q2</accession>
<name>A0A521F2Q2_9RHOB</name>
<evidence type="ECO:0000313" key="2">
    <source>
        <dbReference type="Proteomes" id="UP000319555"/>
    </source>
</evidence>
<sequence length="35" mass="3975">MTITDTPALSEGGANKLYFAAWRWHFYAGLYVIPI</sequence>
<keyword evidence="2" id="KW-1185">Reference proteome</keyword>
<organism evidence="1 2">
    <name type="scientific">Ruegeria faecimaris</name>
    <dbReference type="NCBI Taxonomy" id="686389"/>
    <lineage>
        <taxon>Bacteria</taxon>
        <taxon>Pseudomonadati</taxon>
        <taxon>Pseudomonadota</taxon>
        <taxon>Alphaproteobacteria</taxon>
        <taxon>Rhodobacterales</taxon>
        <taxon>Roseobacteraceae</taxon>
        <taxon>Ruegeria</taxon>
    </lineage>
</organism>
<proteinExistence type="predicted"/>
<dbReference type="AlphaFoldDB" id="A0A521F2Q2"/>
<protein>
    <submittedName>
        <fullName evidence="1">Uncharacterized protein</fullName>
    </submittedName>
</protein>
<dbReference type="Proteomes" id="UP000319555">
    <property type="component" value="Unassembled WGS sequence"/>
</dbReference>
<evidence type="ECO:0000313" key="1">
    <source>
        <dbReference type="EMBL" id="SMO90464.1"/>
    </source>
</evidence>
<gene>
    <name evidence="1" type="ORF">SAMN06265380_11618</name>
</gene>
<reference evidence="1 2" key="1">
    <citation type="submission" date="2017-05" db="EMBL/GenBank/DDBJ databases">
        <authorList>
            <person name="Varghese N."/>
            <person name="Submissions S."/>
        </authorList>
    </citation>
    <scope>NUCLEOTIDE SEQUENCE [LARGE SCALE GENOMIC DNA]</scope>
    <source>
        <strain evidence="1 2">DSM 28009</strain>
    </source>
</reference>